<gene>
    <name evidence="2" type="ORF">A2853_02435</name>
</gene>
<name>A0A1F6D7D9_9BACT</name>
<feature type="transmembrane region" description="Helical" evidence="1">
    <location>
        <begin position="145"/>
        <end position="161"/>
    </location>
</feature>
<protein>
    <submittedName>
        <fullName evidence="2">Uncharacterized protein</fullName>
    </submittedName>
</protein>
<feature type="transmembrane region" description="Helical" evidence="1">
    <location>
        <begin position="76"/>
        <end position="97"/>
    </location>
</feature>
<keyword evidence="1" id="KW-0472">Membrane</keyword>
<dbReference type="EMBL" id="MFKX01000029">
    <property type="protein sequence ID" value="OGG57353.1"/>
    <property type="molecule type" value="Genomic_DNA"/>
</dbReference>
<dbReference type="AlphaFoldDB" id="A0A1F6D7D9"/>
<evidence type="ECO:0000313" key="2">
    <source>
        <dbReference type="EMBL" id="OGG57353.1"/>
    </source>
</evidence>
<evidence type="ECO:0000313" key="3">
    <source>
        <dbReference type="Proteomes" id="UP000177958"/>
    </source>
</evidence>
<feature type="transmembrane region" description="Helical" evidence="1">
    <location>
        <begin position="12"/>
        <end position="32"/>
    </location>
</feature>
<keyword evidence="1" id="KW-0812">Transmembrane</keyword>
<sequence length="164" mass="17541">MGFEAISSVFSAIPTDWLIIGTFAAVAAFECFRSGAHHVAELALALPITALLTQSFPQTFVIANFSGESATPAMHAVLFCGLFVVLFVLISRIGLAWGDEKGQAFSAAIAGVSAAAIVVTIWVATPSLSALWQFGPQVQAIFSESFRFWWLLGSYGALAFIRNY</sequence>
<evidence type="ECO:0000256" key="1">
    <source>
        <dbReference type="SAM" id="Phobius"/>
    </source>
</evidence>
<dbReference type="Proteomes" id="UP000177958">
    <property type="component" value="Unassembled WGS sequence"/>
</dbReference>
<proteinExistence type="predicted"/>
<organism evidence="2 3">
    <name type="scientific">Candidatus Kaiserbacteria bacterium RIFCSPHIGHO2_01_FULL_55_17</name>
    <dbReference type="NCBI Taxonomy" id="1798484"/>
    <lineage>
        <taxon>Bacteria</taxon>
        <taxon>Candidatus Kaiseribacteriota</taxon>
    </lineage>
</organism>
<reference evidence="2 3" key="1">
    <citation type="journal article" date="2016" name="Nat. Commun.">
        <title>Thousands of microbial genomes shed light on interconnected biogeochemical processes in an aquifer system.</title>
        <authorList>
            <person name="Anantharaman K."/>
            <person name="Brown C.T."/>
            <person name="Hug L.A."/>
            <person name="Sharon I."/>
            <person name="Castelle C.J."/>
            <person name="Probst A.J."/>
            <person name="Thomas B.C."/>
            <person name="Singh A."/>
            <person name="Wilkins M.J."/>
            <person name="Karaoz U."/>
            <person name="Brodie E.L."/>
            <person name="Williams K.H."/>
            <person name="Hubbard S.S."/>
            <person name="Banfield J.F."/>
        </authorList>
    </citation>
    <scope>NUCLEOTIDE SEQUENCE [LARGE SCALE GENOMIC DNA]</scope>
</reference>
<comment type="caution">
    <text evidence="2">The sequence shown here is derived from an EMBL/GenBank/DDBJ whole genome shotgun (WGS) entry which is preliminary data.</text>
</comment>
<keyword evidence="1" id="KW-1133">Transmembrane helix</keyword>
<feature type="transmembrane region" description="Helical" evidence="1">
    <location>
        <begin position="104"/>
        <end position="125"/>
    </location>
</feature>
<accession>A0A1F6D7D9</accession>